<evidence type="ECO:0000313" key="2">
    <source>
        <dbReference type="EMBL" id="PAK21389.1"/>
    </source>
</evidence>
<comment type="caution">
    <text evidence="2">The sequence shown here is derived from an EMBL/GenBank/DDBJ whole genome shotgun (WGS) entry which is preliminary data.</text>
</comment>
<dbReference type="RefSeq" id="WP_095334698.1">
    <property type="nucleotide sequence ID" value="NZ_NQNY01000005.1"/>
</dbReference>
<keyword evidence="1" id="KW-0472">Membrane</keyword>
<protein>
    <submittedName>
        <fullName evidence="2">Uncharacterized protein</fullName>
    </submittedName>
</protein>
<dbReference type="EMBL" id="NQNY01000005">
    <property type="protein sequence ID" value="PAK21389.1"/>
    <property type="molecule type" value="Genomic_DNA"/>
</dbReference>
<feature type="transmembrane region" description="Helical" evidence="1">
    <location>
        <begin position="117"/>
        <end position="140"/>
    </location>
</feature>
<evidence type="ECO:0000313" key="3">
    <source>
        <dbReference type="Proteomes" id="UP000216943"/>
    </source>
</evidence>
<dbReference type="AlphaFoldDB" id="A0A269TIU4"/>
<name>A0A269TIU4_9BACT</name>
<feature type="transmembrane region" description="Helical" evidence="1">
    <location>
        <begin position="77"/>
        <end position="97"/>
    </location>
</feature>
<feature type="transmembrane region" description="Helical" evidence="1">
    <location>
        <begin position="250"/>
        <end position="272"/>
    </location>
</feature>
<gene>
    <name evidence="2" type="ORF">CJJ23_01935</name>
</gene>
<organism evidence="2 3">
    <name type="scientific">Mycoplasmopsis agassizii</name>
    <dbReference type="NCBI Taxonomy" id="33922"/>
    <lineage>
        <taxon>Bacteria</taxon>
        <taxon>Bacillati</taxon>
        <taxon>Mycoplasmatota</taxon>
        <taxon>Mycoplasmoidales</taxon>
        <taxon>Metamycoplasmataceae</taxon>
        <taxon>Mycoplasmopsis</taxon>
    </lineage>
</organism>
<feature type="transmembrane region" description="Helical" evidence="1">
    <location>
        <begin position="192"/>
        <end position="212"/>
    </location>
</feature>
<dbReference type="Proteomes" id="UP000216943">
    <property type="component" value="Unassembled WGS sequence"/>
</dbReference>
<proteinExistence type="predicted"/>
<evidence type="ECO:0000256" key="1">
    <source>
        <dbReference type="SAM" id="Phobius"/>
    </source>
</evidence>
<reference evidence="3" key="1">
    <citation type="submission" date="2017-08" db="EMBL/GenBank/DDBJ databases">
        <authorList>
            <person name="Alvarez-Ponce D."/>
            <person name="Weitzman C.L."/>
            <person name="Tillett R.L."/>
            <person name="Sandmeier F.C."/>
            <person name="Tracy C.R."/>
        </authorList>
    </citation>
    <scope>NUCLEOTIDE SEQUENCE [LARGE SCALE GENOMIC DNA]</scope>
    <source>
        <strain evidence="3">723</strain>
    </source>
</reference>
<dbReference type="OrthoDB" id="9893620at2"/>
<keyword evidence="1" id="KW-1133">Transmembrane helix</keyword>
<sequence length="278" mass="32964">MKKHTRDIDYFGKPRSNRDPYSHISDLFNENLQLTKYRNFSSFKSDLNAKKYLSKKRNFKKFISLLKADKSFLWTRYTLSFILLIVVILTWIIVSTMNWLNGMLTEFPTISAISIRIFYPLATFVIFYALSSSPIPFTILRPNYLRQYFNMSGKYKLFDRNSIIYHQIICAKNYTEFLEIEIDDLTFRKIEILLTIFRGLHFSYFSWINYLFRTTLIYLKNSAYTRSKDGVITLYLQSSNYDIEKFLNKYLSTATTILSIILCLLAVVLIVLHVKNII</sequence>
<accession>A0A269TIU4</accession>
<keyword evidence="1" id="KW-0812">Transmembrane</keyword>